<dbReference type="AlphaFoldDB" id="A0A8T4L5Z2"/>
<sequence length="77" mass="8778">MVQVVLSLKQETEQKLRRMARELKGGKKGALSAVVTEALDEYEQRAQQMLALEKLRKIADKGLKLGITKFNREDAYD</sequence>
<reference evidence="1" key="2">
    <citation type="submission" date="2021-05" db="EMBL/GenBank/DDBJ databases">
        <title>Protein family content uncovers lineage relationships and bacterial pathway maintenance mechanisms in DPANN archaea.</title>
        <authorList>
            <person name="Castelle C.J."/>
            <person name="Meheust R."/>
            <person name="Jaffe A.L."/>
            <person name="Seitz K."/>
            <person name="Gong X."/>
            <person name="Baker B.J."/>
            <person name="Banfield J.F."/>
        </authorList>
    </citation>
    <scope>NUCLEOTIDE SEQUENCE</scope>
    <source>
        <strain evidence="1">RIFCSPLOWO2_01_FULL_58_19</strain>
    </source>
</reference>
<dbReference type="EMBL" id="JAGVWE010000002">
    <property type="protein sequence ID" value="MBS3062281.1"/>
    <property type="molecule type" value="Genomic_DNA"/>
</dbReference>
<gene>
    <name evidence="1" type="ORF">J4203_00265</name>
</gene>
<dbReference type="GO" id="GO:0006355">
    <property type="term" value="P:regulation of DNA-templated transcription"/>
    <property type="evidence" value="ECO:0007669"/>
    <property type="project" value="InterPro"/>
</dbReference>
<comment type="caution">
    <text evidence="1">The sequence shown here is derived from an EMBL/GenBank/DDBJ whole genome shotgun (WGS) entry which is preliminary data.</text>
</comment>
<dbReference type="Gene3D" id="1.10.1220.10">
    <property type="entry name" value="Met repressor-like"/>
    <property type="match status" value="1"/>
</dbReference>
<name>A0A8T4L5Z2_9ARCH</name>
<dbReference type="Proteomes" id="UP000678237">
    <property type="component" value="Unassembled WGS sequence"/>
</dbReference>
<accession>A0A8T4L5Z2</accession>
<protein>
    <submittedName>
        <fullName evidence="1">Uncharacterized protein</fullName>
    </submittedName>
</protein>
<evidence type="ECO:0000313" key="1">
    <source>
        <dbReference type="EMBL" id="MBS3062281.1"/>
    </source>
</evidence>
<proteinExistence type="predicted"/>
<evidence type="ECO:0000313" key="2">
    <source>
        <dbReference type="Proteomes" id="UP000678237"/>
    </source>
</evidence>
<dbReference type="InterPro" id="IPR013321">
    <property type="entry name" value="Arc_rbn_hlx_hlx"/>
</dbReference>
<reference evidence="1" key="1">
    <citation type="submission" date="2021-03" db="EMBL/GenBank/DDBJ databases">
        <authorList>
            <person name="Jaffe A."/>
        </authorList>
    </citation>
    <scope>NUCLEOTIDE SEQUENCE</scope>
    <source>
        <strain evidence="1">RIFCSPLOWO2_01_FULL_58_19</strain>
    </source>
</reference>
<organism evidence="1 2">
    <name type="scientific">Candidatus Iainarchaeum sp</name>
    <dbReference type="NCBI Taxonomy" id="3101447"/>
    <lineage>
        <taxon>Archaea</taxon>
        <taxon>Candidatus Iainarchaeota</taxon>
        <taxon>Candidatus Iainarchaeia</taxon>
        <taxon>Candidatus Iainarchaeales</taxon>
        <taxon>Candidatus Iainarchaeaceae</taxon>
        <taxon>Candidatus Iainarchaeum</taxon>
    </lineage>
</organism>